<dbReference type="FunFam" id="1.10.10.10:FF:000001">
    <property type="entry name" value="LysR family transcriptional regulator"/>
    <property type="match status" value="1"/>
</dbReference>
<evidence type="ECO:0000259" key="5">
    <source>
        <dbReference type="PROSITE" id="PS50931"/>
    </source>
</evidence>
<feature type="domain" description="HTH lysR-type" evidence="5">
    <location>
        <begin position="4"/>
        <end position="61"/>
    </location>
</feature>
<dbReference type="GO" id="GO:0003700">
    <property type="term" value="F:DNA-binding transcription factor activity"/>
    <property type="evidence" value="ECO:0007669"/>
    <property type="project" value="InterPro"/>
</dbReference>
<dbReference type="PROSITE" id="PS50931">
    <property type="entry name" value="HTH_LYSR"/>
    <property type="match status" value="1"/>
</dbReference>
<dbReference type="InterPro" id="IPR058163">
    <property type="entry name" value="LysR-type_TF_proteobact-type"/>
</dbReference>
<dbReference type="InterPro" id="IPR000847">
    <property type="entry name" value="LysR_HTH_N"/>
</dbReference>
<dbReference type="GO" id="GO:0043565">
    <property type="term" value="F:sequence-specific DNA binding"/>
    <property type="evidence" value="ECO:0007669"/>
    <property type="project" value="TreeGrafter"/>
</dbReference>
<keyword evidence="2" id="KW-0805">Transcription regulation</keyword>
<dbReference type="InterPro" id="IPR005119">
    <property type="entry name" value="LysR_subst-bd"/>
</dbReference>
<evidence type="ECO:0000313" key="7">
    <source>
        <dbReference type="Proteomes" id="UP000663444"/>
    </source>
</evidence>
<dbReference type="KEGG" id="ares:IWH25_02020"/>
<protein>
    <submittedName>
        <fullName evidence="6">LysR family transcriptional regulator</fullName>
    </submittedName>
</protein>
<dbReference type="PANTHER" id="PTHR30537">
    <property type="entry name" value="HTH-TYPE TRANSCRIPTIONAL REGULATOR"/>
    <property type="match status" value="1"/>
</dbReference>
<dbReference type="SUPFAM" id="SSF53850">
    <property type="entry name" value="Periplasmic binding protein-like II"/>
    <property type="match status" value="1"/>
</dbReference>
<dbReference type="InterPro" id="IPR036390">
    <property type="entry name" value="WH_DNA-bd_sf"/>
</dbReference>
<dbReference type="Pfam" id="PF00126">
    <property type="entry name" value="HTH_1"/>
    <property type="match status" value="1"/>
</dbReference>
<dbReference type="SUPFAM" id="SSF46785">
    <property type="entry name" value="Winged helix' DNA-binding domain"/>
    <property type="match status" value="1"/>
</dbReference>
<accession>A0A974SPN5</accession>
<evidence type="ECO:0000256" key="3">
    <source>
        <dbReference type="ARBA" id="ARBA00023125"/>
    </source>
</evidence>
<comment type="similarity">
    <text evidence="1">Belongs to the LysR transcriptional regulatory family.</text>
</comment>
<evidence type="ECO:0000256" key="1">
    <source>
        <dbReference type="ARBA" id="ARBA00009437"/>
    </source>
</evidence>
<dbReference type="Pfam" id="PF03466">
    <property type="entry name" value="LysR_substrate"/>
    <property type="match status" value="1"/>
</dbReference>
<organism evidence="6 7">
    <name type="scientific">Azospira restricta</name>
    <dbReference type="NCBI Taxonomy" id="404405"/>
    <lineage>
        <taxon>Bacteria</taxon>
        <taxon>Pseudomonadati</taxon>
        <taxon>Pseudomonadota</taxon>
        <taxon>Betaproteobacteria</taxon>
        <taxon>Rhodocyclales</taxon>
        <taxon>Rhodocyclaceae</taxon>
        <taxon>Azospira</taxon>
    </lineage>
</organism>
<keyword evidence="7" id="KW-1185">Reference proteome</keyword>
<reference evidence="6" key="1">
    <citation type="submission" date="2020-11" db="EMBL/GenBank/DDBJ databases">
        <title>Azospira restricta DSM 18626 genome sequence.</title>
        <authorList>
            <person name="Moe W.M."/>
        </authorList>
    </citation>
    <scope>NUCLEOTIDE SEQUENCE</scope>
    <source>
        <strain evidence="6">DSM 18626</strain>
    </source>
</reference>
<gene>
    <name evidence="6" type="ORF">IWH25_02020</name>
</gene>
<dbReference type="EMBL" id="CP064781">
    <property type="protein sequence ID" value="QRJ64157.1"/>
    <property type="molecule type" value="Genomic_DNA"/>
</dbReference>
<keyword evidence="3" id="KW-0238">DNA-binding</keyword>
<dbReference type="GO" id="GO:0006351">
    <property type="term" value="P:DNA-templated transcription"/>
    <property type="evidence" value="ECO:0007669"/>
    <property type="project" value="TreeGrafter"/>
</dbReference>
<dbReference type="Gene3D" id="3.40.190.10">
    <property type="entry name" value="Periplasmic binding protein-like II"/>
    <property type="match status" value="2"/>
</dbReference>
<dbReference type="InterPro" id="IPR036388">
    <property type="entry name" value="WH-like_DNA-bd_sf"/>
</dbReference>
<dbReference type="Proteomes" id="UP000663444">
    <property type="component" value="Chromosome"/>
</dbReference>
<evidence type="ECO:0000256" key="4">
    <source>
        <dbReference type="ARBA" id="ARBA00023163"/>
    </source>
</evidence>
<evidence type="ECO:0000256" key="2">
    <source>
        <dbReference type="ARBA" id="ARBA00023015"/>
    </source>
</evidence>
<dbReference type="PANTHER" id="PTHR30537:SF74">
    <property type="entry name" value="HTH-TYPE TRANSCRIPTIONAL REGULATOR TRPI"/>
    <property type="match status" value="1"/>
</dbReference>
<proteinExistence type="inferred from homology"/>
<keyword evidence="4" id="KW-0804">Transcription</keyword>
<dbReference type="RefSeq" id="WP_203387696.1">
    <property type="nucleotide sequence ID" value="NZ_CP064781.1"/>
</dbReference>
<evidence type="ECO:0000313" key="6">
    <source>
        <dbReference type="EMBL" id="QRJ64157.1"/>
    </source>
</evidence>
<dbReference type="AlphaFoldDB" id="A0A974SPN5"/>
<dbReference type="Gene3D" id="1.10.10.10">
    <property type="entry name" value="Winged helix-like DNA-binding domain superfamily/Winged helix DNA-binding domain"/>
    <property type="match status" value="1"/>
</dbReference>
<dbReference type="CDD" id="cd08432">
    <property type="entry name" value="PBP2_GcdR_TrpI_HvrB_AmpR_like"/>
    <property type="match status" value="1"/>
</dbReference>
<name>A0A974SPN5_9RHOO</name>
<sequence>MSALPLNALRVFVTAARHASFKDAAGELCVTPGAVSRQVQGLEAHLGVPLFERRHRAIELTQLGQLFLAQVAPALAAIEQAGERVRGLARGSVRVDATPTFALHWLIPRLAEFRAEHPQIEVRLGTSQGPIVKSGAVDLHIRRDPAHFAGLAGEPFMREHAALVCSPRFPGRSGWRTPADLLAVPLVRMRSRPDLWPKWFAAAGLGEAPAAEFIEFDNTILAIQAAVEGLGVALVPRLFVDGLLLGGALVEVPLAAPFASGAYYLIGEGEPGEAARVFAGWLRRRAADA</sequence>